<keyword evidence="2" id="KW-1185">Reference proteome</keyword>
<dbReference type="EMBL" id="ANNX02000012">
    <property type="protein sequence ID" value="KYC43955.1"/>
    <property type="molecule type" value="Genomic_DNA"/>
</dbReference>
<evidence type="ECO:0000313" key="2">
    <source>
        <dbReference type="Proteomes" id="UP000076925"/>
    </source>
</evidence>
<sequence length="206" mass="23803">MAFSSFKTIGEVLKAFQVTYTEANFISELAFTVSDYFREDLELMMRDAVVDNSEFAICENLIYPVIKEVWKIYRHHFILWSHQSFNYDEKLSGFPEYILAKRSPLGKVVFDKPYFILVEAKQDNFENGWAQCLAEMIAAQKLNGEYPITIYGIVSNGGLWQFGKLESSSFTRNITPFTIYELDKLFAAVNFVFQQCELQLNNLVAA</sequence>
<accession>A0A139XGY0</accession>
<reference evidence="1 2" key="1">
    <citation type="journal article" date="2013" name="Genome Biol. Evol.">
        <title>Genomes of Stigonematalean cyanobacteria (subsection V) and the evolution of oxygenic photosynthesis from prokaryotes to plastids.</title>
        <authorList>
            <person name="Dagan T."/>
            <person name="Roettger M."/>
            <person name="Stucken K."/>
            <person name="Landan G."/>
            <person name="Koch R."/>
            <person name="Major P."/>
            <person name="Gould S.B."/>
            <person name="Goremykin V.V."/>
            <person name="Rippka R."/>
            <person name="Tandeau de Marsac N."/>
            <person name="Gugger M."/>
            <person name="Lockhart P.J."/>
            <person name="Allen J.F."/>
            <person name="Brune I."/>
            <person name="Maus I."/>
            <person name="Puhler A."/>
            <person name="Martin W.F."/>
        </authorList>
    </citation>
    <scope>NUCLEOTIDE SEQUENCE [LARGE SCALE GENOMIC DNA]</scope>
    <source>
        <strain evidence="1 2">PCC 7110</strain>
    </source>
</reference>
<dbReference type="STRING" id="128403.WA1_02065"/>
<name>A0A139XGY0_9CYAN</name>
<comment type="caution">
    <text evidence="1">The sequence shown here is derived from an EMBL/GenBank/DDBJ whole genome shotgun (WGS) entry which is preliminary data.</text>
</comment>
<protein>
    <submittedName>
        <fullName evidence="1">Uncharacterized protein</fullName>
    </submittedName>
</protein>
<dbReference type="AlphaFoldDB" id="A0A139XGY0"/>
<gene>
    <name evidence="1" type="ORF">WA1_02065</name>
</gene>
<dbReference type="Proteomes" id="UP000076925">
    <property type="component" value="Unassembled WGS sequence"/>
</dbReference>
<dbReference type="OrthoDB" id="518124at2"/>
<dbReference type="RefSeq" id="WP_017741235.1">
    <property type="nucleotide sequence ID" value="NZ_KQ976354.1"/>
</dbReference>
<organism evidence="1 2">
    <name type="scientific">Scytonema hofmannii PCC 7110</name>
    <dbReference type="NCBI Taxonomy" id="128403"/>
    <lineage>
        <taxon>Bacteria</taxon>
        <taxon>Bacillati</taxon>
        <taxon>Cyanobacteriota</taxon>
        <taxon>Cyanophyceae</taxon>
        <taxon>Nostocales</taxon>
        <taxon>Scytonemataceae</taxon>
        <taxon>Scytonema</taxon>
    </lineage>
</organism>
<evidence type="ECO:0000313" key="1">
    <source>
        <dbReference type="EMBL" id="KYC43955.1"/>
    </source>
</evidence>
<proteinExistence type="predicted"/>